<feature type="transmembrane region" description="Helical" evidence="1">
    <location>
        <begin position="36"/>
        <end position="59"/>
    </location>
</feature>
<gene>
    <name evidence="2" type="ORF">DME_LOCUS10824</name>
</gene>
<keyword evidence="1" id="KW-0472">Membrane</keyword>
<proteinExistence type="predicted"/>
<reference evidence="2 4" key="2">
    <citation type="submission" date="2018-11" db="EMBL/GenBank/DDBJ databases">
        <authorList>
            <consortium name="Pathogen Informatics"/>
        </authorList>
    </citation>
    <scope>NUCLEOTIDE SEQUENCE [LARGE SCALE GENOMIC DNA]</scope>
</reference>
<protein>
    <submittedName>
        <fullName evidence="5">Cytochrome-c oxidase</fullName>
    </submittedName>
</protein>
<dbReference type="OrthoDB" id="5874796at2759"/>
<dbReference type="Proteomes" id="UP000038040">
    <property type="component" value="Unplaced"/>
</dbReference>
<dbReference type="AlphaFoldDB" id="A0A0N4UPV1"/>
<dbReference type="InterPro" id="IPR036927">
    <property type="entry name" value="Cyt_c_oxase-like_su1_sf"/>
</dbReference>
<organism evidence="3 5">
    <name type="scientific">Dracunculus medinensis</name>
    <name type="common">Guinea worm</name>
    <dbReference type="NCBI Taxonomy" id="318479"/>
    <lineage>
        <taxon>Eukaryota</taxon>
        <taxon>Metazoa</taxon>
        <taxon>Ecdysozoa</taxon>
        <taxon>Nematoda</taxon>
        <taxon>Chromadorea</taxon>
        <taxon>Rhabditida</taxon>
        <taxon>Spirurina</taxon>
        <taxon>Dracunculoidea</taxon>
        <taxon>Dracunculidae</taxon>
        <taxon>Dracunculus</taxon>
    </lineage>
</organism>
<dbReference type="EMBL" id="UYYG01001252">
    <property type="protein sequence ID" value="VDN60851.1"/>
    <property type="molecule type" value="Genomic_DNA"/>
</dbReference>
<evidence type="ECO:0000313" key="4">
    <source>
        <dbReference type="Proteomes" id="UP000274756"/>
    </source>
</evidence>
<evidence type="ECO:0000313" key="3">
    <source>
        <dbReference type="Proteomes" id="UP000038040"/>
    </source>
</evidence>
<dbReference type="STRING" id="318479.A0A0N4UPV1"/>
<dbReference type="Proteomes" id="UP000274756">
    <property type="component" value="Unassembled WGS sequence"/>
</dbReference>
<feature type="transmembrane region" description="Helical" evidence="1">
    <location>
        <begin position="71"/>
        <end position="92"/>
    </location>
</feature>
<evidence type="ECO:0000313" key="5">
    <source>
        <dbReference type="WBParaSite" id="DME_0001000801-mRNA-1"/>
    </source>
</evidence>
<sequence>MLLMDRNFNTSSSSGDNPLTYQQHCFGFLVILRYGFSWFFSSATMVIDVPTGGFTGVILSNSSLDVALHDTYYVVVCRFLYALRIGAVFGIFC</sequence>
<dbReference type="SUPFAM" id="SSF81442">
    <property type="entry name" value="Cytochrome c oxidase subunit I-like"/>
    <property type="match status" value="1"/>
</dbReference>
<dbReference type="Gene3D" id="1.20.210.10">
    <property type="entry name" value="Cytochrome c oxidase-like, subunit I domain"/>
    <property type="match status" value="1"/>
</dbReference>
<keyword evidence="1" id="KW-1133">Transmembrane helix</keyword>
<accession>A0A0N4UPV1</accession>
<keyword evidence="4" id="KW-1185">Reference proteome</keyword>
<name>A0A0N4UPV1_DRAME</name>
<evidence type="ECO:0000313" key="2">
    <source>
        <dbReference type="EMBL" id="VDN60851.1"/>
    </source>
</evidence>
<dbReference type="WBParaSite" id="DME_0001000801-mRNA-1">
    <property type="protein sequence ID" value="DME_0001000801-mRNA-1"/>
    <property type="gene ID" value="DME_0001000801"/>
</dbReference>
<evidence type="ECO:0000256" key="1">
    <source>
        <dbReference type="SAM" id="Phobius"/>
    </source>
</evidence>
<reference evidence="5" key="1">
    <citation type="submission" date="2017-02" db="UniProtKB">
        <authorList>
            <consortium name="WormBaseParasite"/>
        </authorList>
    </citation>
    <scope>IDENTIFICATION</scope>
</reference>
<keyword evidence="1" id="KW-0812">Transmembrane</keyword>